<dbReference type="PANTHER" id="PTHR30185">
    <property type="entry name" value="CRYPTIC BETA-GLUCOSIDE BGL OPERON ANTITERMINATOR"/>
    <property type="match status" value="1"/>
</dbReference>
<keyword evidence="2" id="KW-0805">Transcription regulation</keyword>
<keyword evidence="3" id="KW-0804">Transcription</keyword>
<evidence type="ECO:0000313" key="8">
    <source>
        <dbReference type="Proteomes" id="UP000542889"/>
    </source>
</evidence>
<evidence type="ECO:0000256" key="3">
    <source>
        <dbReference type="ARBA" id="ARBA00023163"/>
    </source>
</evidence>
<dbReference type="Gene3D" id="1.10.1790.10">
    <property type="entry name" value="PRD domain"/>
    <property type="match status" value="1"/>
</dbReference>
<dbReference type="SUPFAM" id="SSF55804">
    <property type="entry name" value="Phoshotransferase/anion transport protein"/>
    <property type="match status" value="1"/>
</dbReference>
<dbReference type="Pfam" id="PF08279">
    <property type="entry name" value="HTH_11"/>
    <property type="match status" value="1"/>
</dbReference>
<feature type="domain" description="HTH deoR-type" evidence="4">
    <location>
        <begin position="1"/>
        <end position="56"/>
    </location>
</feature>
<evidence type="ECO:0000259" key="6">
    <source>
        <dbReference type="PROSITE" id="PS51372"/>
    </source>
</evidence>
<dbReference type="PANTHER" id="PTHR30185:SF12">
    <property type="entry name" value="TRANSCRIPTIONAL REGULATOR MANR"/>
    <property type="match status" value="1"/>
</dbReference>
<dbReference type="RefSeq" id="WP_176818622.1">
    <property type="nucleotide sequence ID" value="NZ_JABXWP010000027.1"/>
</dbReference>
<feature type="domain" description="PTS EIIA type-2" evidence="5">
    <location>
        <begin position="443"/>
        <end position="586"/>
    </location>
</feature>
<dbReference type="SUPFAM" id="SSF63520">
    <property type="entry name" value="PTS-regulatory domain, PRD"/>
    <property type="match status" value="1"/>
</dbReference>
<dbReference type="AlphaFoldDB" id="A0A7Y7QHT7"/>
<organism evidence="7 8">
    <name type="scientific">Lacticaseibacillus rhamnosus</name>
    <name type="common">Lactobacillus rhamnosus</name>
    <dbReference type="NCBI Taxonomy" id="47715"/>
    <lineage>
        <taxon>Bacteria</taxon>
        <taxon>Bacillati</taxon>
        <taxon>Bacillota</taxon>
        <taxon>Bacilli</taxon>
        <taxon>Lactobacillales</taxon>
        <taxon>Lactobacillaceae</taxon>
        <taxon>Lacticaseibacillus</taxon>
    </lineage>
</organism>
<dbReference type="InterPro" id="IPR016152">
    <property type="entry name" value="PTrfase/Anion_transptr"/>
</dbReference>
<evidence type="ECO:0000259" key="4">
    <source>
        <dbReference type="PROSITE" id="PS51000"/>
    </source>
</evidence>
<dbReference type="InterPro" id="IPR036388">
    <property type="entry name" value="WH-like_DNA-bd_sf"/>
</dbReference>
<dbReference type="InterPro" id="IPR036634">
    <property type="entry name" value="PRD_sf"/>
</dbReference>
<keyword evidence="1" id="KW-0677">Repeat</keyword>
<accession>A0A7Y7QHT7</accession>
<dbReference type="PROSITE" id="PS51094">
    <property type="entry name" value="PTS_EIIA_TYPE_2"/>
    <property type="match status" value="1"/>
</dbReference>
<evidence type="ECO:0000259" key="5">
    <source>
        <dbReference type="PROSITE" id="PS51094"/>
    </source>
</evidence>
<proteinExistence type="predicted"/>
<keyword evidence="7" id="KW-0762">Sugar transport</keyword>
<dbReference type="Gene3D" id="3.40.50.2300">
    <property type="match status" value="1"/>
</dbReference>
<keyword evidence="7" id="KW-0813">Transport</keyword>
<dbReference type="Pfam" id="PF00874">
    <property type="entry name" value="PRD"/>
    <property type="match status" value="1"/>
</dbReference>
<dbReference type="Proteomes" id="UP000542889">
    <property type="component" value="Unassembled WGS sequence"/>
</dbReference>
<comment type="caution">
    <text evidence="7">The sequence shown here is derived from an EMBL/GenBank/DDBJ whole genome shotgun (WGS) entry which is preliminary data.</text>
</comment>
<dbReference type="Gene3D" id="3.40.930.10">
    <property type="entry name" value="Mannitol-specific EII, Chain A"/>
    <property type="match status" value="1"/>
</dbReference>
<dbReference type="InterPro" id="IPR013196">
    <property type="entry name" value="HTH_11"/>
</dbReference>
<name>A0A7Y7QHT7_LACRH</name>
<evidence type="ECO:0000256" key="2">
    <source>
        <dbReference type="ARBA" id="ARBA00023015"/>
    </source>
</evidence>
<protein>
    <submittedName>
        <fullName evidence="7">PTS sugar transporter subunit IIA</fullName>
    </submittedName>
</protein>
<dbReference type="PROSITE" id="PS51000">
    <property type="entry name" value="HTH_DEOR_2"/>
    <property type="match status" value="1"/>
</dbReference>
<feature type="domain" description="PRD" evidence="6">
    <location>
        <begin position="240"/>
        <end position="347"/>
    </location>
</feature>
<dbReference type="InterPro" id="IPR002178">
    <property type="entry name" value="PTS_EIIA_type-2_dom"/>
</dbReference>
<dbReference type="InterPro" id="IPR036390">
    <property type="entry name" value="WH_DNA-bd_sf"/>
</dbReference>
<dbReference type="InterPro" id="IPR001034">
    <property type="entry name" value="DeoR_HTH"/>
</dbReference>
<reference evidence="7 8" key="1">
    <citation type="submission" date="2020-06" db="EMBL/GenBank/DDBJ databases">
        <title>Lactobacillus rhamnosus QC,genome.</title>
        <authorList>
            <person name="Yi H."/>
            <person name="Jin M."/>
        </authorList>
    </citation>
    <scope>NUCLEOTIDE SEQUENCE [LARGE SCALE GENOMIC DNA]</scope>
    <source>
        <strain evidence="7 8">QC</strain>
    </source>
</reference>
<dbReference type="SUPFAM" id="SSF46785">
    <property type="entry name" value="Winged helix' DNA-binding domain"/>
    <property type="match status" value="1"/>
</dbReference>
<sequence>MREQLIIQALQANGVMSAMALAKAVGVSRRTLQNDLRLLNHDASGFQIRFIRGRGYELQITDTKLLAAYLATLAGQAQPKMPAKRLPELLQQLLSTTNYLTVAQLAATQLISTKQLQRDLRELDKLLVGTPLSLIRKAHYGVRIQGNWQSRIHALQQYGLPPNHATLTQQLQPLGLDPAVTAQFASEIGWSLVVTGQTLHAPPADTDFAAILAAIRLSPEAWHFLTGSFAAKRKQLTTRLDHERLKNKLRAYFTTLDARHETNFATHPEFLSLMYFHVLALIGRLKEHQSLAGLSLEPLARDYPIAFNWAVQFAQWLSREYQIEVPKSEVGYLTTHLLVPLEQAHEKWSRHGYRIAVICGTGGGIATLLGLRLRRIFPEAVIQTFGLNELKAIHQLSPDLLFTVTALNESFDCPVIQIDEVASDLDFASLRHELSMASQHHATASLADLLHPTLFFPDQKPADYRTLLTTLTAKMASYCGQVGYAASVLQREDFLATVYDNGIAIPHPLSFSAKKNAVAVMLLPTSVKNSARPVRIVWLIALKQDQLPLHRTLTTQLAALMQKPDLINQLVQQTEFSAFQQTLRTELEGAETTWIYN</sequence>
<gene>
    <name evidence="7" type="ORF">HWN39_13075</name>
</gene>
<dbReference type="CDD" id="cd05568">
    <property type="entry name" value="PTS_IIB_bgl_like"/>
    <property type="match status" value="1"/>
</dbReference>
<dbReference type="InterPro" id="IPR011608">
    <property type="entry name" value="PRD"/>
</dbReference>
<evidence type="ECO:0000256" key="1">
    <source>
        <dbReference type="ARBA" id="ARBA00022737"/>
    </source>
</evidence>
<dbReference type="Gene3D" id="1.10.10.10">
    <property type="entry name" value="Winged helix-like DNA-binding domain superfamily/Winged helix DNA-binding domain"/>
    <property type="match status" value="1"/>
</dbReference>
<dbReference type="GO" id="GO:0003700">
    <property type="term" value="F:DNA-binding transcription factor activity"/>
    <property type="evidence" value="ECO:0007669"/>
    <property type="project" value="InterPro"/>
</dbReference>
<dbReference type="PROSITE" id="PS51372">
    <property type="entry name" value="PRD_2"/>
    <property type="match status" value="1"/>
</dbReference>
<dbReference type="InterPro" id="IPR050661">
    <property type="entry name" value="BglG_antiterminators"/>
</dbReference>
<evidence type="ECO:0000313" key="7">
    <source>
        <dbReference type="EMBL" id="NVO89402.1"/>
    </source>
</evidence>
<dbReference type="EMBL" id="JABXWP010000027">
    <property type="protein sequence ID" value="NVO89402.1"/>
    <property type="molecule type" value="Genomic_DNA"/>
</dbReference>
<dbReference type="Pfam" id="PF00359">
    <property type="entry name" value="PTS_EIIA_2"/>
    <property type="match status" value="1"/>
</dbReference>